<evidence type="ECO:0000313" key="11">
    <source>
        <dbReference type="Ensembl" id="ENSBIXP00005037792.1"/>
    </source>
</evidence>
<dbReference type="Ensembl" id="ENSBIXT00005047970.1">
    <property type="protein sequence ID" value="ENSBIXP00005037792.1"/>
    <property type="gene ID" value="ENSBIXG00005019748.1"/>
</dbReference>
<dbReference type="GO" id="GO:0016787">
    <property type="term" value="F:hydrolase activity"/>
    <property type="evidence" value="ECO:0007669"/>
    <property type="project" value="UniProtKB-KW"/>
</dbReference>
<evidence type="ECO:0000256" key="6">
    <source>
        <dbReference type="ARBA" id="ARBA00022801"/>
    </source>
</evidence>
<evidence type="ECO:0000256" key="8">
    <source>
        <dbReference type="ARBA" id="ARBA00049117"/>
    </source>
</evidence>
<comment type="subcellular location">
    <subcellularLocation>
        <location evidence="1">Cytoplasm</location>
    </subcellularLocation>
</comment>
<reference evidence="11" key="2">
    <citation type="submission" date="2025-08" db="UniProtKB">
        <authorList>
            <consortium name="Ensembl"/>
        </authorList>
    </citation>
    <scope>IDENTIFICATION</scope>
</reference>
<dbReference type="GO" id="GO:0005200">
    <property type="term" value="F:structural constituent of cytoskeleton"/>
    <property type="evidence" value="ECO:0007669"/>
    <property type="project" value="InterPro"/>
</dbReference>
<dbReference type="GeneTree" id="ENSGT00940000154457"/>
<dbReference type="InterPro" id="IPR000217">
    <property type="entry name" value="Tubulin"/>
</dbReference>
<dbReference type="SUPFAM" id="SSF55307">
    <property type="entry name" value="Tubulin C-terminal domain-like"/>
    <property type="match status" value="1"/>
</dbReference>
<evidence type="ECO:0000256" key="1">
    <source>
        <dbReference type="ARBA" id="ARBA00004496"/>
    </source>
</evidence>
<dbReference type="GO" id="GO:0005525">
    <property type="term" value="F:GTP binding"/>
    <property type="evidence" value="ECO:0007669"/>
    <property type="project" value="UniProtKB-KW"/>
</dbReference>
<evidence type="ECO:0000313" key="12">
    <source>
        <dbReference type="Proteomes" id="UP000429181"/>
    </source>
</evidence>
<comment type="similarity">
    <text evidence="2">Belongs to the tubulin family.</text>
</comment>
<dbReference type="InterPro" id="IPR002452">
    <property type="entry name" value="Alpha_tubulin"/>
</dbReference>
<accession>A0A4W2I559</accession>
<dbReference type="PANTHER" id="PTHR11588">
    <property type="entry name" value="TUBULIN"/>
    <property type="match status" value="1"/>
</dbReference>
<dbReference type="GO" id="GO:0007017">
    <property type="term" value="P:microtubule-based process"/>
    <property type="evidence" value="ECO:0007669"/>
    <property type="project" value="InterPro"/>
</dbReference>
<comment type="catalytic activity">
    <reaction evidence="8">
        <text>GTP + H2O = GDP + phosphate + H(+)</text>
        <dbReference type="Rhea" id="RHEA:19669"/>
        <dbReference type="ChEBI" id="CHEBI:15377"/>
        <dbReference type="ChEBI" id="CHEBI:15378"/>
        <dbReference type="ChEBI" id="CHEBI:37565"/>
        <dbReference type="ChEBI" id="CHEBI:43474"/>
        <dbReference type="ChEBI" id="CHEBI:58189"/>
    </reaction>
    <physiologicalReaction direction="left-to-right" evidence="8">
        <dbReference type="Rhea" id="RHEA:19670"/>
    </physiologicalReaction>
</comment>
<keyword evidence="7" id="KW-0342">GTP-binding</keyword>
<dbReference type="InterPro" id="IPR036525">
    <property type="entry name" value="Tubulin/FtsZ_GTPase_sf"/>
</dbReference>
<dbReference type="GO" id="GO:0005874">
    <property type="term" value="C:microtubule"/>
    <property type="evidence" value="ECO:0007669"/>
    <property type="project" value="UniProtKB-KW"/>
</dbReference>
<dbReference type="InterPro" id="IPR037103">
    <property type="entry name" value="Tubulin/FtsZ-like_C"/>
</dbReference>
<name>A0A4W2I559_BOBOX</name>
<dbReference type="Pfam" id="PF03953">
    <property type="entry name" value="Tubulin_C"/>
    <property type="match status" value="1"/>
</dbReference>
<dbReference type="FunFam" id="3.30.1330.20:FF:000001">
    <property type="entry name" value="Tubulin alpha chain"/>
    <property type="match status" value="1"/>
</dbReference>
<dbReference type="Gene3D" id="3.30.1330.20">
    <property type="entry name" value="Tubulin/FtsZ, C-terminal domain"/>
    <property type="match status" value="1"/>
</dbReference>
<evidence type="ECO:0000256" key="5">
    <source>
        <dbReference type="ARBA" id="ARBA00022741"/>
    </source>
</evidence>
<organism evidence="11 12">
    <name type="scientific">Bos indicus x Bos taurus</name>
    <name type="common">Hybrid cattle</name>
    <dbReference type="NCBI Taxonomy" id="30522"/>
    <lineage>
        <taxon>Eukaryota</taxon>
        <taxon>Metazoa</taxon>
        <taxon>Chordata</taxon>
        <taxon>Craniata</taxon>
        <taxon>Vertebrata</taxon>
        <taxon>Euteleostomi</taxon>
        <taxon>Mammalia</taxon>
        <taxon>Eutheria</taxon>
        <taxon>Laurasiatheria</taxon>
        <taxon>Artiodactyla</taxon>
        <taxon>Ruminantia</taxon>
        <taxon>Pecora</taxon>
        <taxon>Bovidae</taxon>
        <taxon>Bovinae</taxon>
        <taxon>Bos</taxon>
    </lineage>
</organism>
<evidence type="ECO:0000256" key="7">
    <source>
        <dbReference type="ARBA" id="ARBA00023134"/>
    </source>
</evidence>
<feature type="region of interest" description="Disordered" evidence="9">
    <location>
        <begin position="460"/>
        <end position="479"/>
    </location>
</feature>
<proteinExistence type="inferred from homology"/>
<protein>
    <submittedName>
        <fullName evidence="11">Tubulin alpha 1a</fullName>
    </submittedName>
</protein>
<dbReference type="Proteomes" id="UP000429181">
    <property type="component" value="Chromosome 5"/>
</dbReference>
<dbReference type="InterPro" id="IPR018316">
    <property type="entry name" value="Tubulin/FtsZ_2-layer-sand-dom"/>
</dbReference>
<dbReference type="SMART" id="SM00865">
    <property type="entry name" value="Tubulin_C"/>
    <property type="match status" value="1"/>
</dbReference>
<keyword evidence="3" id="KW-0963">Cytoplasm</keyword>
<sequence length="479" mass="52503">MLILVTLIISLRTVGSNLLIILLKGSHVLTGLRKLSFLHALTHVPVNKGTLGIHQVKLVVQARPGLSNSCGVAQHAHSSLYFGQVSARYHSGRLVVNANLEASGAPVHKLDGTLGLDGGNGSIDIFGNHITTVQQAAGHVFPMARVTFHHLVGWLKASIGDLCYRKLFMVGFLSRDDRGVCGQREVDAGIGHQVGLELCQIHIQGAIKPQGSSDGGHYLAHETVKICVGWALNVEAIYDICRRNLDIERPTYTNLNRLISQIVSSITASLRFDGALNVDLTEFQTNLVPYPRIHFPLATYAPVISAEKAYHEQLSVAEITNACFEPANQMVKCDPRHGKYMACCLLYRGDVVPKDVNAAIATIKTKRSIQFVDWCPTGFKVGINYQPPTVVPGGDLAKVQRAVCMLSNTTAIAEAWARLDHKFDLMYAKRAFVHWYVGEGMEEGEFSEAREDMAALEKDYEEVGVDSVEGEGEEEGEEY</sequence>
<evidence type="ECO:0000256" key="3">
    <source>
        <dbReference type="ARBA" id="ARBA00022490"/>
    </source>
</evidence>
<dbReference type="GO" id="GO:0005737">
    <property type="term" value="C:cytoplasm"/>
    <property type="evidence" value="ECO:0007669"/>
    <property type="project" value="UniProtKB-SubCell"/>
</dbReference>
<dbReference type="AlphaFoldDB" id="A0A4W2I559"/>
<keyword evidence="5" id="KW-0547">Nucleotide-binding</keyword>
<feature type="domain" description="Tubulin/FtsZ 2-layer sandwich" evidence="10">
    <location>
        <begin position="276"/>
        <end position="421"/>
    </location>
</feature>
<evidence type="ECO:0000256" key="9">
    <source>
        <dbReference type="SAM" id="MobiDB-lite"/>
    </source>
</evidence>
<dbReference type="Gene3D" id="3.40.50.1440">
    <property type="entry name" value="Tubulin/FtsZ, GTPase domain"/>
    <property type="match status" value="1"/>
</dbReference>
<evidence type="ECO:0000256" key="4">
    <source>
        <dbReference type="ARBA" id="ARBA00022701"/>
    </source>
</evidence>
<dbReference type="InterPro" id="IPR023123">
    <property type="entry name" value="Tubulin_C"/>
</dbReference>
<reference evidence="11 12" key="1">
    <citation type="submission" date="2018-11" db="EMBL/GenBank/DDBJ databases">
        <title>Haplotype-resolved cattle genomes.</title>
        <authorList>
            <person name="Low W.Y."/>
            <person name="Tearle R."/>
            <person name="Bickhart D.M."/>
            <person name="Rosen B.D."/>
            <person name="Koren S."/>
            <person name="Rhie A."/>
            <person name="Hiendleder S."/>
            <person name="Phillippy A.M."/>
            <person name="Smith T.P.L."/>
            <person name="Williams J.L."/>
        </authorList>
    </citation>
    <scope>NUCLEOTIDE SEQUENCE [LARGE SCALE GENOMIC DNA]</scope>
</reference>
<dbReference type="SUPFAM" id="SSF52490">
    <property type="entry name" value="Tubulin nucleotide-binding domain-like"/>
    <property type="match status" value="1"/>
</dbReference>
<dbReference type="InterPro" id="IPR008280">
    <property type="entry name" value="Tub_FtsZ_C"/>
</dbReference>
<dbReference type="FunFam" id="1.10.287.600:FF:000005">
    <property type="entry name" value="Tubulin alpha chain"/>
    <property type="match status" value="1"/>
</dbReference>
<dbReference type="PRINTS" id="PR01162">
    <property type="entry name" value="ALPHATUBULIN"/>
</dbReference>
<keyword evidence="4" id="KW-0493">Microtubule</keyword>
<evidence type="ECO:0000259" key="10">
    <source>
        <dbReference type="SMART" id="SM00865"/>
    </source>
</evidence>
<keyword evidence="6" id="KW-0378">Hydrolase</keyword>
<gene>
    <name evidence="11" type="primary">TUBA1A</name>
</gene>
<evidence type="ECO:0000256" key="2">
    <source>
        <dbReference type="ARBA" id="ARBA00009636"/>
    </source>
</evidence>
<dbReference type="Gene3D" id="1.10.287.600">
    <property type="entry name" value="Helix hairpin bin"/>
    <property type="match status" value="1"/>
</dbReference>